<protein>
    <submittedName>
        <fullName evidence="12">SNARE domain-containing protein</fullName>
    </submittedName>
</protein>
<feature type="transmembrane region" description="Helical" evidence="10">
    <location>
        <begin position="159"/>
        <end position="176"/>
    </location>
</feature>
<accession>A0AAI9UV27</accession>
<gene>
    <name evidence="12" type="ORF">CCUS01_08288</name>
</gene>
<proteinExistence type="predicted"/>
<dbReference type="PANTHER" id="PTHR12791">
    <property type="entry name" value="GOLGI SNARE BET1-RELATED"/>
    <property type="match status" value="1"/>
</dbReference>
<keyword evidence="4" id="KW-0653">Protein transport</keyword>
<dbReference type="SUPFAM" id="SSF58038">
    <property type="entry name" value="SNARE fusion complex"/>
    <property type="match status" value="1"/>
</dbReference>
<dbReference type="PROSITE" id="PS50192">
    <property type="entry name" value="T_SNARE"/>
    <property type="match status" value="1"/>
</dbReference>
<keyword evidence="6" id="KW-0333">Golgi apparatus</keyword>
<keyword evidence="3 10" id="KW-0812">Transmembrane</keyword>
<dbReference type="InterPro" id="IPR039899">
    <property type="entry name" value="BET1_SNARE"/>
</dbReference>
<dbReference type="InterPro" id="IPR000727">
    <property type="entry name" value="T_SNARE_dom"/>
</dbReference>
<evidence type="ECO:0000313" key="13">
    <source>
        <dbReference type="Proteomes" id="UP001239213"/>
    </source>
</evidence>
<dbReference type="Gene3D" id="1.20.5.110">
    <property type="match status" value="1"/>
</dbReference>
<sequence>MAQRFGASSLHQRDSRSALFEGYTGGGSDNGRRPVSASPSRLGGGYGYGYAGGSASPAPPMGGSHLGVDANRGFRPATPNKRGQYSDAVLNELESQNDEQVAGIMGKVKILKSMTVAIGDEIRDSSALAEKMNDSFDSTRLRIRGTMNRMLVMAEKTGVGWKVWLGFFAAVCFLFIPRRKAIRTVYPSCRGDERGYGLPPTSSGLFKLGGVNGRLLRGLYRGCRHGRTLRARETEVERLFMSNVLDVGNEEANLNTKGQDSKT</sequence>
<dbReference type="Proteomes" id="UP001239213">
    <property type="component" value="Unassembled WGS sequence"/>
</dbReference>
<keyword evidence="13" id="KW-1185">Reference proteome</keyword>
<evidence type="ECO:0000259" key="11">
    <source>
        <dbReference type="PROSITE" id="PS50192"/>
    </source>
</evidence>
<reference evidence="12" key="1">
    <citation type="submission" date="2016-11" db="EMBL/GenBank/DDBJ databases">
        <title>The genome sequence of Colletotrichum cuscutae.</title>
        <authorList>
            <person name="Baroncelli R."/>
        </authorList>
    </citation>
    <scope>NUCLEOTIDE SEQUENCE</scope>
    <source>
        <strain evidence="12">IMI 304802</strain>
    </source>
</reference>
<keyword evidence="2" id="KW-0813">Transport</keyword>
<dbReference type="CDD" id="cd15853">
    <property type="entry name" value="SNARE_Bet1"/>
    <property type="match status" value="1"/>
</dbReference>
<evidence type="ECO:0000256" key="8">
    <source>
        <dbReference type="ARBA" id="ARBA00046280"/>
    </source>
</evidence>
<organism evidence="12 13">
    <name type="scientific">Colletotrichum cuscutae</name>
    <dbReference type="NCBI Taxonomy" id="1209917"/>
    <lineage>
        <taxon>Eukaryota</taxon>
        <taxon>Fungi</taxon>
        <taxon>Dikarya</taxon>
        <taxon>Ascomycota</taxon>
        <taxon>Pezizomycotina</taxon>
        <taxon>Sordariomycetes</taxon>
        <taxon>Hypocreomycetidae</taxon>
        <taxon>Glomerellales</taxon>
        <taxon>Glomerellaceae</taxon>
        <taxon>Colletotrichum</taxon>
        <taxon>Colletotrichum acutatum species complex</taxon>
    </lineage>
</organism>
<keyword evidence="7 10" id="KW-0472">Membrane</keyword>
<keyword evidence="5 10" id="KW-1133">Transmembrane helix</keyword>
<evidence type="ECO:0000256" key="7">
    <source>
        <dbReference type="ARBA" id="ARBA00023136"/>
    </source>
</evidence>
<feature type="region of interest" description="Disordered" evidence="9">
    <location>
        <begin position="61"/>
        <end position="81"/>
    </location>
</feature>
<feature type="region of interest" description="Disordered" evidence="9">
    <location>
        <begin position="1"/>
        <end position="40"/>
    </location>
</feature>
<comment type="caution">
    <text evidence="12">The sequence shown here is derived from an EMBL/GenBank/DDBJ whole genome shotgun (WGS) entry which is preliminary data.</text>
</comment>
<feature type="domain" description="T-SNARE coiled-coil homology" evidence="11">
    <location>
        <begin position="91"/>
        <end position="153"/>
    </location>
</feature>
<evidence type="ECO:0000256" key="3">
    <source>
        <dbReference type="ARBA" id="ARBA00022692"/>
    </source>
</evidence>
<evidence type="ECO:0000256" key="9">
    <source>
        <dbReference type="SAM" id="MobiDB-lite"/>
    </source>
</evidence>
<evidence type="ECO:0000256" key="5">
    <source>
        <dbReference type="ARBA" id="ARBA00022989"/>
    </source>
</evidence>
<dbReference type="FunFam" id="1.20.5.110:FF:000057">
    <property type="entry name" value="SNARE complex subunit (Bet1), putative"/>
    <property type="match status" value="1"/>
</dbReference>
<evidence type="ECO:0000256" key="6">
    <source>
        <dbReference type="ARBA" id="ARBA00023034"/>
    </source>
</evidence>
<comment type="subcellular location">
    <subcellularLocation>
        <location evidence="8">Endomembrane system</location>
        <topology evidence="8">Single-pass type IV membrane protein</topology>
    </subcellularLocation>
    <subcellularLocation>
        <location evidence="1">Golgi apparatus membrane</location>
    </subcellularLocation>
</comment>
<dbReference type="EMBL" id="MPDP01000267">
    <property type="protein sequence ID" value="KAK1463601.1"/>
    <property type="molecule type" value="Genomic_DNA"/>
</dbReference>
<dbReference type="GO" id="GO:0015031">
    <property type="term" value="P:protein transport"/>
    <property type="evidence" value="ECO:0007669"/>
    <property type="project" value="UniProtKB-KW"/>
</dbReference>
<evidence type="ECO:0000256" key="4">
    <source>
        <dbReference type="ARBA" id="ARBA00022927"/>
    </source>
</evidence>
<evidence type="ECO:0000256" key="10">
    <source>
        <dbReference type="SAM" id="Phobius"/>
    </source>
</evidence>
<dbReference type="GO" id="GO:0000139">
    <property type="term" value="C:Golgi membrane"/>
    <property type="evidence" value="ECO:0007669"/>
    <property type="project" value="UniProtKB-SubCell"/>
</dbReference>
<evidence type="ECO:0000256" key="2">
    <source>
        <dbReference type="ARBA" id="ARBA00022448"/>
    </source>
</evidence>
<evidence type="ECO:0000313" key="12">
    <source>
        <dbReference type="EMBL" id="KAK1463601.1"/>
    </source>
</evidence>
<evidence type="ECO:0000256" key="1">
    <source>
        <dbReference type="ARBA" id="ARBA00004394"/>
    </source>
</evidence>
<dbReference type="AlphaFoldDB" id="A0AAI9UV27"/>
<name>A0AAI9UV27_9PEZI</name>